<gene>
    <name evidence="9" type="ORF">BKA08_001825</name>
</gene>
<dbReference type="EMBL" id="JACCBE010000001">
    <property type="protein sequence ID" value="NYD57587.1"/>
    <property type="molecule type" value="Genomic_DNA"/>
</dbReference>
<evidence type="ECO:0000313" key="9">
    <source>
        <dbReference type="EMBL" id="NYD57587.1"/>
    </source>
</evidence>
<proteinExistence type="inferred from homology"/>
<evidence type="ECO:0000313" key="10">
    <source>
        <dbReference type="Proteomes" id="UP000516957"/>
    </source>
</evidence>
<keyword evidence="6 7" id="KW-0472">Membrane</keyword>
<dbReference type="GO" id="GO:0016020">
    <property type="term" value="C:membrane"/>
    <property type="evidence" value="ECO:0007669"/>
    <property type="project" value="UniProtKB-SubCell"/>
</dbReference>
<name>A0A7Y9F0Y8_9ACTN</name>
<protein>
    <submittedName>
        <fullName evidence="9">Exopolysaccharide biosynthesis polyprenyl glycosylphosphotransferase</fullName>
    </submittedName>
</protein>
<dbReference type="RefSeq" id="WP_179615328.1">
    <property type="nucleotide sequence ID" value="NZ_CP059163.1"/>
</dbReference>
<evidence type="ECO:0000256" key="6">
    <source>
        <dbReference type="ARBA" id="ARBA00023136"/>
    </source>
</evidence>
<dbReference type="Pfam" id="PF13727">
    <property type="entry name" value="CoA_binding_3"/>
    <property type="match status" value="1"/>
</dbReference>
<keyword evidence="4 7" id="KW-0812">Transmembrane</keyword>
<dbReference type="NCBIfam" id="TIGR03025">
    <property type="entry name" value="EPS_sugtrans"/>
    <property type="match status" value="1"/>
</dbReference>
<keyword evidence="10" id="KW-1185">Reference proteome</keyword>
<feature type="domain" description="Bacterial sugar transferase" evidence="8">
    <location>
        <begin position="295"/>
        <end position="482"/>
    </location>
</feature>
<feature type="transmembrane region" description="Helical" evidence="7">
    <location>
        <begin position="31"/>
        <end position="52"/>
    </location>
</feature>
<feature type="transmembrane region" description="Helical" evidence="7">
    <location>
        <begin position="300"/>
        <end position="321"/>
    </location>
</feature>
<evidence type="ECO:0000256" key="5">
    <source>
        <dbReference type="ARBA" id="ARBA00022989"/>
    </source>
</evidence>
<keyword evidence="5 7" id="KW-1133">Transmembrane helix</keyword>
<dbReference type="Pfam" id="PF02397">
    <property type="entry name" value="Bac_transf"/>
    <property type="match status" value="1"/>
</dbReference>
<keyword evidence="3 9" id="KW-0808">Transferase</keyword>
<evidence type="ECO:0000256" key="2">
    <source>
        <dbReference type="ARBA" id="ARBA00006464"/>
    </source>
</evidence>
<sequence>MTTTSEHTQSVSSATPATPSRMLRYLPTSALIIDVVLMTVVGLVAIVGRRYLDVFASSASVEQQLVIAGPLMITGWIVTLMILGSYHHDVFGAGTDEYRRVLNASLLAAGATGVGSYLLKFDLSRGFFVLAYGLGIPALFLGRFLLRRALHTARRRGLLRQRVLIAGTRSHIDEVAGVLGRELWLGYEVIGALTPEYDLSEETATGLPVLGNANEATSLVKHHRADALFFAGGAVGSSAQFRKVVWDLEQDQVQVVIAPSVTDISNERITIRPVGGLPLMHIEPPTWSDASRWGKRTFDLIGSAALICAFAPLFLLIALQIRLYDRGPIFFRHNRVGRNGDEFACFKFRTMVQNAESLVADLQEENGASALLFKMKDDPRITPPGRWMRRLSVDELPQLFNVFLGQMSLVGPRPQVAREVALYDDSMSRRLHVRPGMTGLWQVSGRNDLTVAEAMRLDLYYVDNWSMLQDLSILGRTVGAVLSSRGAY</sequence>
<dbReference type="PANTHER" id="PTHR30576:SF10">
    <property type="entry name" value="SLL5057 PROTEIN"/>
    <property type="match status" value="1"/>
</dbReference>
<dbReference type="PANTHER" id="PTHR30576">
    <property type="entry name" value="COLANIC BIOSYNTHESIS UDP-GLUCOSE LIPID CARRIER TRANSFERASE"/>
    <property type="match status" value="1"/>
</dbReference>
<evidence type="ECO:0000256" key="1">
    <source>
        <dbReference type="ARBA" id="ARBA00004141"/>
    </source>
</evidence>
<evidence type="ECO:0000256" key="7">
    <source>
        <dbReference type="SAM" id="Phobius"/>
    </source>
</evidence>
<dbReference type="Proteomes" id="UP000516957">
    <property type="component" value="Unassembled WGS sequence"/>
</dbReference>
<dbReference type="InterPro" id="IPR003362">
    <property type="entry name" value="Bact_transf"/>
</dbReference>
<dbReference type="AlphaFoldDB" id="A0A7Y9F0Y8"/>
<dbReference type="InterPro" id="IPR017475">
    <property type="entry name" value="EPS_sugar_tfrase"/>
</dbReference>
<feature type="transmembrane region" description="Helical" evidence="7">
    <location>
        <begin position="125"/>
        <end position="146"/>
    </location>
</feature>
<evidence type="ECO:0000259" key="8">
    <source>
        <dbReference type="Pfam" id="PF02397"/>
    </source>
</evidence>
<comment type="subcellular location">
    <subcellularLocation>
        <location evidence="1">Membrane</location>
        <topology evidence="1">Multi-pass membrane protein</topology>
    </subcellularLocation>
</comment>
<organism evidence="9 10">
    <name type="scientific">Nocardioides marinisabuli</name>
    <dbReference type="NCBI Taxonomy" id="419476"/>
    <lineage>
        <taxon>Bacteria</taxon>
        <taxon>Bacillati</taxon>
        <taxon>Actinomycetota</taxon>
        <taxon>Actinomycetes</taxon>
        <taxon>Propionibacteriales</taxon>
        <taxon>Nocardioidaceae</taxon>
        <taxon>Nocardioides</taxon>
    </lineage>
</organism>
<comment type="similarity">
    <text evidence="2">Belongs to the bacterial sugar transferase family.</text>
</comment>
<reference evidence="9 10" key="1">
    <citation type="submission" date="2020-07" db="EMBL/GenBank/DDBJ databases">
        <title>Sequencing the genomes of 1000 actinobacteria strains.</title>
        <authorList>
            <person name="Klenk H.-P."/>
        </authorList>
    </citation>
    <scope>NUCLEOTIDE SEQUENCE [LARGE SCALE GENOMIC DNA]</scope>
    <source>
        <strain evidence="9 10">DSM 18965</strain>
    </source>
</reference>
<comment type="caution">
    <text evidence="9">The sequence shown here is derived from an EMBL/GenBank/DDBJ whole genome shotgun (WGS) entry which is preliminary data.</text>
</comment>
<evidence type="ECO:0000256" key="3">
    <source>
        <dbReference type="ARBA" id="ARBA00022679"/>
    </source>
</evidence>
<dbReference type="GO" id="GO:0016780">
    <property type="term" value="F:phosphotransferase activity, for other substituted phosphate groups"/>
    <property type="evidence" value="ECO:0007669"/>
    <property type="project" value="TreeGrafter"/>
</dbReference>
<feature type="transmembrane region" description="Helical" evidence="7">
    <location>
        <begin position="64"/>
        <end position="86"/>
    </location>
</feature>
<evidence type="ECO:0000256" key="4">
    <source>
        <dbReference type="ARBA" id="ARBA00022692"/>
    </source>
</evidence>
<dbReference type="Gene3D" id="3.40.50.720">
    <property type="entry name" value="NAD(P)-binding Rossmann-like Domain"/>
    <property type="match status" value="1"/>
</dbReference>
<accession>A0A7Y9F0Y8</accession>